<dbReference type="AlphaFoldDB" id="A0A1M7U808"/>
<accession>A0A1M7U808</accession>
<dbReference type="Proteomes" id="UP000184096">
    <property type="component" value="Chromosome I"/>
</dbReference>
<name>A0A1M7U808_9BRAD</name>
<gene>
    <name evidence="1" type="ORF">SAMN05444170_3932</name>
</gene>
<keyword evidence="2" id="KW-1185">Reference proteome</keyword>
<evidence type="ECO:0000313" key="1">
    <source>
        <dbReference type="EMBL" id="SHN79161.1"/>
    </source>
</evidence>
<evidence type="ECO:0000313" key="2">
    <source>
        <dbReference type="Proteomes" id="UP000184096"/>
    </source>
</evidence>
<protein>
    <submittedName>
        <fullName evidence="1">Uncharacterized protein</fullName>
    </submittedName>
</protein>
<reference evidence="2" key="1">
    <citation type="submission" date="2016-11" db="EMBL/GenBank/DDBJ databases">
        <authorList>
            <person name="Varghese N."/>
            <person name="Submissions S."/>
        </authorList>
    </citation>
    <scope>NUCLEOTIDE SEQUENCE [LARGE SCALE GENOMIC DNA]</scope>
    <source>
        <strain evidence="2">GAS401</strain>
    </source>
</reference>
<sequence>MVTAKSFTNPSFWKTSLIVLVCKNFSFKEHQGPRDKALGLSDVKAMFLEMKGVIG</sequence>
<organism evidence="1 2">
    <name type="scientific">Bradyrhizobium erythrophlei</name>
    <dbReference type="NCBI Taxonomy" id="1437360"/>
    <lineage>
        <taxon>Bacteria</taxon>
        <taxon>Pseudomonadati</taxon>
        <taxon>Pseudomonadota</taxon>
        <taxon>Alphaproteobacteria</taxon>
        <taxon>Hyphomicrobiales</taxon>
        <taxon>Nitrobacteraceae</taxon>
        <taxon>Bradyrhizobium</taxon>
    </lineage>
</organism>
<proteinExistence type="predicted"/>
<dbReference type="EMBL" id="LT670849">
    <property type="protein sequence ID" value="SHN79161.1"/>
    <property type="molecule type" value="Genomic_DNA"/>
</dbReference>